<feature type="compositionally biased region" description="Acidic residues" evidence="1">
    <location>
        <begin position="263"/>
        <end position="272"/>
    </location>
</feature>
<accession>S8A8Y6</accession>
<feature type="compositionally biased region" description="Basic and acidic residues" evidence="1">
    <location>
        <begin position="484"/>
        <end position="497"/>
    </location>
</feature>
<dbReference type="OMA" id="MEAREDY"/>
<feature type="region of interest" description="Disordered" evidence="1">
    <location>
        <begin position="258"/>
        <end position="277"/>
    </location>
</feature>
<feature type="compositionally biased region" description="Basic and acidic residues" evidence="1">
    <location>
        <begin position="162"/>
        <end position="194"/>
    </location>
</feature>
<feature type="region of interest" description="Disordered" evidence="1">
    <location>
        <begin position="162"/>
        <end position="198"/>
    </location>
</feature>
<feature type="compositionally biased region" description="Basic and acidic residues" evidence="1">
    <location>
        <begin position="94"/>
        <end position="114"/>
    </location>
</feature>
<name>S8A8Y6_DACHA</name>
<protein>
    <submittedName>
        <fullName evidence="3">Uncharacterized protein</fullName>
    </submittedName>
</protein>
<evidence type="ECO:0000313" key="4">
    <source>
        <dbReference type="Proteomes" id="UP000015100"/>
    </source>
</evidence>
<dbReference type="Proteomes" id="UP000015100">
    <property type="component" value="Unassembled WGS sequence"/>
</dbReference>
<dbReference type="HOGENOM" id="CLU_553184_0_0_1"/>
<comment type="caution">
    <text evidence="3">The sequence shown here is derived from an EMBL/GenBank/DDBJ whole genome shotgun (WGS) entry which is preliminary data.</text>
</comment>
<feature type="signal peptide" evidence="2">
    <location>
        <begin position="1"/>
        <end position="22"/>
    </location>
</feature>
<feature type="region of interest" description="Disordered" evidence="1">
    <location>
        <begin position="465"/>
        <end position="510"/>
    </location>
</feature>
<dbReference type="EMBL" id="AQGS01000479">
    <property type="protein sequence ID" value="EPS39304.1"/>
    <property type="molecule type" value="Genomic_DNA"/>
</dbReference>
<feature type="region of interest" description="Disordered" evidence="1">
    <location>
        <begin position="65"/>
        <end position="114"/>
    </location>
</feature>
<sequence>MRSLLFGRLICALLFSALVANALPSAPPGSPDAVERREDPSVKDFMEPGVMMTSDIEVINTRSVEAVSQSNSDRLSRREPEAFTDPIPPLEPEVPPKDSDREWTEKRSPSLETVEKREDNAAYVMKRDPAGQSPGRKASYLKHSNALHPKIKAKLRSRISQETEAREVLTRKARAAKDARARADNAKRSYKEKSPLQGYSNKLPAAAYAADDGSFGHSISRRDRAPSLRKRAEERFSEDARLVRRAILEARLQELGYAPKPVEEEDNDDDAPDPYYIDKRRIKRDDISAGQDGGDDAPDPWFIDKKRVKRGEEELVKRDLKKRDFDTHIGCPSLRVMDAPGLLLFNPDYFRERMAIFRNECFKCGCRTKRGGWYMEAREDYGCTDHLVLNCMMIGCMCLADLDRNYKGTTAKPAWHSSDKDSHYSMETYDPLNDQTYGDRYAAEAGVNETPISLRRRDLDLEGKGGLEKRDGLDAGISQVNANEVDRDEERSDEKPHFGVITDMGIPANP</sequence>
<feature type="region of interest" description="Disordered" evidence="1">
    <location>
        <begin position="212"/>
        <end position="235"/>
    </location>
</feature>
<gene>
    <name evidence="3" type="ORF">H072_6896</name>
</gene>
<feature type="chain" id="PRO_5004560298" evidence="2">
    <location>
        <begin position="23"/>
        <end position="510"/>
    </location>
</feature>
<dbReference type="OrthoDB" id="5428156at2759"/>
<evidence type="ECO:0000256" key="1">
    <source>
        <dbReference type="SAM" id="MobiDB-lite"/>
    </source>
</evidence>
<reference evidence="4" key="2">
    <citation type="submission" date="2013-04" db="EMBL/GenBank/DDBJ databases">
        <title>Genomic mechanisms accounting for the adaptation to parasitism in nematode-trapping fungi.</title>
        <authorList>
            <person name="Ahren D.G."/>
        </authorList>
    </citation>
    <scope>NUCLEOTIDE SEQUENCE [LARGE SCALE GENOMIC DNA]</scope>
    <source>
        <strain evidence="4">CBS 200.50</strain>
    </source>
</reference>
<reference evidence="3 4" key="1">
    <citation type="journal article" date="2013" name="PLoS Genet.">
        <title>Genomic mechanisms accounting for the adaptation to parasitism in nematode-trapping fungi.</title>
        <authorList>
            <person name="Meerupati T."/>
            <person name="Andersson K.M."/>
            <person name="Friman E."/>
            <person name="Kumar D."/>
            <person name="Tunlid A."/>
            <person name="Ahren D."/>
        </authorList>
    </citation>
    <scope>NUCLEOTIDE SEQUENCE [LARGE SCALE GENOMIC DNA]</scope>
    <source>
        <strain evidence="3 4">CBS 200.50</strain>
    </source>
</reference>
<dbReference type="AlphaFoldDB" id="S8A8Y6"/>
<keyword evidence="2" id="KW-0732">Signal</keyword>
<proteinExistence type="predicted"/>
<feature type="compositionally biased region" description="Basic and acidic residues" evidence="1">
    <location>
        <begin position="220"/>
        <end position="235"/>
    </location>
</feature>
<evidence type="ECO:0000313" key="3">
    <source>
        <dbReference type="EMBL" id="EPS39304.1"/>
    </source>
</evidence>
<keyword evidence="4" id="KW-1185">Reference proteome</keyword>
<organism evidence="3 4">
    <name type="scientific">Dactylellina haptotyla (strain CBS 200.50)</name>
    <name type="common">Nematode-trapping fungus</name>
    <name type="synonym">Monacrosporium haptotylum</name>
    <dbReference type="NCBI Taxonomy" id="1284197"/>
    <lineage>
        <taxon>Eukaryota</taxon>
        <taxon>Fungi</taxon>
        <taxon>Dikarya</taxon>
        <taxon>Ascomycota</taxon>
        <taxon>Pezizomycotina</taxon>
        <taxon>Orbiliomycetes</taxon>
        <taxon>Orbiliales</taxon>
        <taxon>Orbiliaceae</taxon>
        <taxon>Dactylellina</taxon>
    </lineage>
</organism>
<evidence type="ECO:0000256" key="2">
    <source>
        <dbReference type="SAM" id="SignalP"/>
    </source>
</evidence>